<keyword evidence="2" id="KW-0472">Membrane</keyword>
<sequence>MSTTPDPQSAPQEQGEPMSQNPNEHRDDAVEPTDPTQQLEAATERDDTEPDDTQVLGSGDTQVLTPEPAGPDDPLSIFDQPAATTEYPTTEYPSTAAYTAASYGAGSYGSGSYGAASYEAPSSGPAPQTPPAPGYQTPAPSYTTPSYATPPSPGYEPAAWTAPPKPLVKTTPRTSTIVWGFIILAIGVGALSVAAGATLDVGLAMIWLLAAAGTVLVVASILGAVRRRNRQESTARA</sequence>
<feature type="transmembrane region" description="Helical" evidence="2">
    <location>
        <begin position="177"/>
        <end position="199"/>
    </location>
</feature>
<keyword evidence="4" id="KW-1185">Reference proteome</keyword>
<protein>
    <submittedName>
        <fullName evidence="3">Uncharacterized protein</fullName>
    </submittedName>
</protein>
<feature type="region of interest" description="Disordered" evidence="1">
    <location>
        <begin position="1"/>
        <end position="90"/>
    </location>
</feature>
<evidence type="ECO:0000313" key="3">
    <source>
        <dbReference type="EMBL" id="ACZ29746.1"/>
    </source>
</evidence>
<feature type="compositionally biased region" description="Low complexity" evidence="1">
    <location>
        <begin position="137"/>
        <end position="147"/>
    </location>
</feature>
<feature type="compositionally biased region" description="Low complexity" evidence="1">
    <location>
        <begin position="81"/>
        <end position="90"/>
    </location>
</feature>
<feature type="compositionally biased region" description="Polar residues" evidence="1">
    <location>
        <begin position="1"/>
        <end position="22"/>
    </location>
</feature>
<feature type="region of interest" description="Disordered" evidence="1">
    <location>
        <begin position="115"/>
        <end position="150"/>
    </location>
</feature>
<dbReference type="Proteomes" id="UP000002255">
    <property type="component" value="Chromosome"/>
</dbReference>
<evidence type="ECO:0000256" key="1">
    <source>
        <dbReference type="SAM" id="MobiDB-lite"/>
    </source>
</evidence>
<proteinExistence type="predicted"/>
<dbReference type="KEGG" id="xce:Xcel_0707"/>
<organism evidence="3 4">
    <name type="scientific">Xylanimonas cellulosilytica (strain DSM 15894 / JCM 12276 / CECT 5975 / KCTC 9989 / LMG 20990 / NBRC 107835 / XIL07)</name>
    <dbReference type="NCBI Taxonomy" id="446471"/>
    <lineage>
        <taxon>Bacteria</taxon>
        <taxon>Bacillati</taxon>
        <taxon>Actinomycetota</taxon>
        <taxon>Actinomycetes</taxon>
        <taxon>Micrococcales</taxon>
        <taxon>Promicromonosporaceae</taxon>
        <taxon>Xylanimonas</taxon>
    </lineage>
</organism>
<dbReference type="HOGENOM" id="CLU_1170298_0_0_11"/>
<feature type="compositionally biased region" description="Polar residues" evidence="1">
    <location>
        <begin position="55"/>
        <end position="64"/>
    </location>
</feature>
<evidence type="ECO:0000256" key="2">
    <source>
        <dbReference type="SAM" id="Phobius"/>
    </source>
</evidence>
<keyword evidence="2" id="KW-1133">Transmembrane helix</keyword>
<feature type="transmembrane region" description="Helical" evidence="2">
    <location>
        <begin position="205"/>
        <end position="225"/>
    </location>
</feature>
<dbReference type="eggNOG" id="ENOG5031GYR">
    <property type="taxonomic scope" value="Bacteria"/>
</dbReference>
<gene>
    <name evidence="3" type="ordered locus">Xcel_0707</name>
</gene>
<evidence type="ECO:0000313" key="4">
    <source>
        <dbReference type="Proteomes" id="UP000002255"/>
    </source>
</evidence>
<keyword evidence="2" id="KW-0812">Transmembrane</keyword>
<dbReference type="STRING" id="446471.Xcel_0707"/>
<reference evidence="4" key="1">
    <citation type="submission" date="2009-11" db="EMBL/GenBank/DDBJ databases">
        <title>The complete chromosome of Xylanimonas cellulosilytica DSM 15894.</title>
        <authorList>
            <consortium name="US DOE Joint Genome Institute (JGI-PGF)"/>
            <person name="Lucas S."/>
            <person name="Copeland A."/>
            <person name="Lapidus A."/>
            <person name="Glavina del Rio T."/>
            <person name="Dalin E."/>
            <person name="Tice H."/>
            <person name="Bruce D."/>
            <person name="Goodwin L."/>
            <person name="Pitluck S."/>
            <person name="Kyrpides N."/>
            <person name="Mavromatis K."/>
            <person name="Ivanova N."/>
            <person name="Mikhailova N."/>
            <person name="Foster B."/>
            <person name="Clum A."/>
            <person name="Brettin T."/>
            <person name="Detter J.C."/>
            <person name="Han C."/>
            <person name="Larimer F."/>
            <person name="Land M."/>
            <person name="Hauser L."/>
            <person name="Markowitz V."/>
            <person name="Cheng J.F."/>
            <person name="Hugenholtz P."/>
            <person name="Woyke T."/>
            <person name="Wu D."/>
            <person name="Gehrich-Schroeter G."/>
            <person name="Schneider S."/>
            <person name="Pukall S.R."/>
            <person name="Klenk H.P."/>
            <person name="Eisen J.A."/>
        </authorList>
    </citation>
    <scope>NUCLEOTIDE SEQUENCE [LARGE SCALE GENOMIC DNA]</scope>
    <source>
        <strain evidence="4">DSM 15894 / CECT 5975 / LMG 20990 / XIL07</strain>
    </source>
</reference>
<dbReference type="AlphaFoldDB" id="D1BXD6"/>
<feature type="compositionally biased region" description="Low complexity" evidence="1">
    <location>
        <begin position="115"/>
        <end position="126"/>
    </location>
</feature>
<dbReference type="EMBL" id="CP001821">
    <property type="protein sequence ID" value="ACZ29746.1"/>
    <property type="molecule type" value="Genomic_DNA"/>
</dbReference>
<accession>D1BXD6</accession>
<reference evidence="3 4" key="2">
    <citation type="journal article" date="2010" name="Stand. Genomic Sci.">
        <title>Complete genome sequence of Xylanimonas cellulosilytica type strain (XIL07).</title>
        <authorList>
            <person name="Foster B."/>
            <person name="Pukall R."/>
            <person name="Abt B."/>
            <person name="Nolan M."/>
            <person name="Glavina Del Rio T."/>
            <person name="Chen F."/>
            <person name="Lucas S."/>
            <person name="Tice H."/>
            <person name="Pitluck S."/>
            <person name="Cheng J.-F."/>
            <person name="Chertkov O."/>
            <person name="Brettin T."/>
            <person name="Han C."/>
            <person name="Detter J.C."/>
            <person name="Bruce D."/>
            <person name="Goodwin L."/>
            <person name="Ivanova N."/>
            <person name="Mavromatis K."/>
            <person name="Pati A."/>
            <person name="Mikhailova N."/>
            <person name="Chen A."/>
            <person name="Palaniappan K."/>
            <person name="Land M."/>
            <person name="Hauser L."/>
            <person name="Chang Y.-J."/>
            <person name="Jeffries C.D."/>
            <person name="Chain P."/>
            <person name="Rohde M."/>
            <person name="Goeker M."/>
            <person name="Bristow J."/>
            <person name="Eisen J.A."/>
            <person name="Markowitz V."/>
            <person name="Hugenholtz P."/>
            <person name="Kyrpides N.C."/>
            <person name="Klenk H.-P."/>
            <person name="Lapidus A."/>
        </authorList>
    </citation>
    <scope>NUCLEOTIDE SEQUENCE [LARGE SCALE GENOMIC DNA]</scope>
    <source>
        <strain evidence="4">DSM 15894 / CECT 5975 / LMG 20990 / XIL07</strain>
    </source>
</reference>
<name>D1BXD6_XYLCX</name>